<keyword evidence="3" id="KW-1185">Reference proteome</keyword>
<evidence type="ECO:0000313" key="3">
    <source>
        <dbReference type="Proteomes" id="UP000032352"/>
    </source>
</evidence>
<organism evidence="2 3">
    <name type="scientific">Thalassomonas viridans</name>
    <dbReference type="NCBI Taxonomy" id="137584"/>
    <lineage>
        <taxon>Bacteria</taxon>
        <taxon>Pseudomonadati</taxon>
        <taxon>Pseudomonadota</taxon>
        <taxon>Gammaproteobacteria</taxon>
        <taxon>Alteromonadales</taxon>
        <taxon>Colwelliaceae</taxon>
        <taxon>Thalassomonas</taxon>
    </lineage>
</organism>
<sequence>MKSGNKVLLAGILLTLCSHVSAKECRTQNSKLIPNWSKGGSQTITNIQFSNISDKAIDVHFKFYDINGNAYLESSEAGTNFSLWNIADPVTSYAQLGAGKSASVSISGGGGNIGHGVVYWQSTECITPPLTVTMIYDFRDSASNMSRSHVPLNNGNAF</sequence>
<proteinExistence type="predicted"/>
<keyword evidence="1" id="KW-0732">Signal</keyword>
<name>A0AAF0CCJ0_9GAMM</name>
<feature type="signal peptide" evidence="1">
    <location>
        <begin position="1"/>
        <end position="22"/>
    </location>
</feature>
<protein>
    <submittedName>
        <fullName evidence="2">Uncharacterized protein</fullName>
    </submittedName>
</protein>
<dbReference type="RefSeq" id="WP_044837883.1">
    <property type="nucleotide sequence ID" value="NZ_CP059733.1"/>
</dbReference>
<dbReference type="Proteomes" id="UP000032352">
    <property type="component" value="Chromosome"/>
</dbReference>
<gene>
    <name evidence="2" type="ORF">SG34_011345</name>
</gene>
<feature type="chain" id="PRO_5041925213" evidence="1">
    <location>
        <begin position="23"/>
        <end position="158"/>
    </location>
</feature>
<reference evidence="2 3" key="1">
    <citation type="journal article" date="2015" name="Genome Announc.">
        <title>Draft Genome Sequences of Marine Isolates of Thalassomonas viridans and Thalassomonas actiniarum.</title>
        <authorList>
            <person name="Olonade I."/>
            <person name="van Zyl L.J."/>
            <person name="Trindade M."/>
        </authorList>
    </citation>
    <scope>NUCLEOTIDE SEQUENCE [LARGE SCALE GENOMIC DNA]</scope>
    <source>
        <strain evidence="2 3">XOM25</strain>
    </source>
</reference>
<evidence type="ECO:0000256" key="1">
    <source>
        <dbReference type="SAM" id="SignalP"/>
    </source>
</evidence>
<accession>A0AAF0CCJ0</accession>
<dbReference type="AlphaFoldDB" id="A0AAF0CCJ0"/>
<dbReference type="KEGG" id="tvd:SG34_011345"/>
<reference evidence="2 3" key="2">
    <citation type="journal article" date="2022" name="Mar. Drugs">
        <title>Bioassay-Guided Fractionation Leads to the Detection of Cholic Acid Generated by the Rare Thalassomonas sp.</title>
        <authorList>
            <person name="Pheiffer F."/>
            <person name="Schneider Y.K."/>
            <person name="Hansen E.H."/>
            <person name="Andersen J.H."/>
            <person name="Isaksson J."/>
            <person name="Busche T."/>
            <person name="R C."/>
            <person name="Kalinowski J."/>
            <person name="Zyl L.V."/>
            <person name="Trindade M."/>
        </authorList>
    </citation>
    <scope>NUCLEOTIDE SEQUENCE [LARGE SCALE GENOMIC DNA]</scope>
    <source>
        <strain evidence="2 3">XOM25</strain>
    </source>
</reference>
<evidence type="ECO:0000313" key="2">
    <source>
        <dbReference type="EMBL" id="WDE07424.1"/>
    </source>
</evidence>
<dbReference type="EMBL" id="CP059733">
    <property type="protein sequence ID" value="WDE07424.1"/>
    <property type="molecule type" value="Genomic_DNA"/>
</dbReference>